<keyword evidence="4" id="KW-0723">Serine/threonine-protein kinase</keyword>
<keyword evidence="17" id="KW-1185">Reference proteome</keyword>
<dbReference type="PROSITE" id="PS00108">
    <property type="entry name" value="PROTEIN_KINASE_ST"/>
    <property type="match status" value="1"/>
</dbReference>
<evidence type="ECO:0000256" key="3">
    <source>
        <dbReference type="ARBA" id="ARBA00022448"/>
    </source>
</evidence>
<evidence type="ECO:0000256" key="1">
    <source>
        <dbReference type="ARBA" id="ARBA00004623"/>
    </source>
</evidence>
<dbReference type="GO" id="GO:0000045">
    <property type="term" value="P:autophagosome assembly"/>
    <property type="evidence" value="ECO:0007669"/>
    <property type="project" value="TreeGrafter"/>
</dbReference>
<evidence type="ECO:0000256" key="10">
    <source>
        <dbReference type="ARBA" id="ARBA00023006"/>
    </source>
</evidence>
<comment type="catalytic activity">
    <reaction evidence="13">
        <text>L-seryl-[protein] + ATP = O-phospho-L-seryl-[protein] + ADP + H(+)</text>
        <dbReference type="Rhea" id="RHEA:17989"/>
        <dbReference type="Rhea" id="RHEA-COMP:9863"/>
        <dbReference type="Rhea" id="RHEA-COMP:11604"/>
        <dbReference type="ChEBI" id="CHEBI:15378"/>
        <dbReference type="ChEBI" id="CHEBI:29999"/>
        <dbReference type="ChEBI" id="CHEBI:30616"/>
        <dbReference type="ChEBI" id="CHEBI:83421"/>
        <dbReference type="ChEBI" id="CHEBI:456216"/>
        <dbReference type="EC" id="2.7.11.1"/>
    </reaction>
</comment>
<evidence type="ECO:0000313" key="17">
    <source>
        <dbReference type="Proteomes" id="UP000777438"/>
    </source>
</evidence>
<evidence type="ECO:0000256" key="14">
    <source>
        <dbReference type="SAM" id="MobiDB-lite"/>
    </source>
</evidence>
<dbReference type="InterPro" id="IPR045269">
    <property type="entry name" value="Atg1-like"/>
</dbReference>
<comment type="caution">
    <text evidence="16">The sequence shown here is derived from an EMBL/GenBank/DDBJ whole genome shotgun (WGS) entry which is preliminary data.</text>
</comment>
<evidence type="ECO:0000256" key="2">
    <source>
        <dbReference type="ARBA" id="ARBA00012513"/>
    </source>
</evidence>
<evidence type="ECO:0000256" key="6">
    <source>
        <dbReference type="ARBA" id="ARBA00022741"/>
    </source>
</evidence>
<dbReference type="GO" id="GO:0015031">
    <property type="term" value="P:protein transport"/>
    <property type="evidence" value="ECO:0007669"/>
    <property type="project" value="UniProtKB-KW"/>
</dbReference>
<dbReference type="GO" id="GO:0010506">
    <property type="term" value="P:regulation of autophagy"/>
    <property type="evidence" value="ECO:0007669"/>
    <property type="project" value="InterPro"/>
</dbReference>
<keyword evidence="7 16" id="KW-0418">Kinase</keyword>
<evidence type="ECO:0000256" key="13">
    <source>
        <dbReference type="ARBA" id="ARBA00048679"/>
    </source>
</evidence>
<dbReference type="GO" id="GO:0034045">
    <property type="term" value="C:phagophore assembly site membrane"/>
    <property type="evidence" value="ECO:0007669"/>
    <property type="project" value="UniProtKB-SubCell"/>
</dbReference>
<dbReference type="PANTHER" id="PTHR24348:SF22">
    <property type="entry name" value="NON-SPECIFIC SERINE_THREONINE PROTEIN KINASE"/>
    <property type="match status" value="1"/>
</dbReference>
<dbReference type="SMART" id="SM00220">
    <property type="entry name" value="S_TKc"/>
    <property type="match status" value="1"/>
</dbReference>
<evidence type="ECO:0000256" key="4">
    <source>
        <dbReference type="ARBA" id="ARBA00022527"/>
    </source>
</evidence>
<dbReference type="AlphaFoldDB" id="A0A9P8W9A5"/>
<dbReference type="InterPro" id="IPR000719">
    <property type="entry name" value="Prot_kinase_dom"/>
</dbReference>
<evidence type="ECO:0000256" key="7">
    <source>
        <dbReference type="ARBA" id="ARBA00022777"/>
    </source>
</evidence>
<keyword evidence="5" id="KW-0808">Transferase</keyword>
<keyword evidence="10" id="KW-0072">Autophagy</keyword>
<dbReference type="InterPro" id="IPR011009">
    <property type="entry name" value="Kinase-like_dom_sf"/>
</dbReference>
<evidence type="ECO:0000256" key="5">
    <source>
        <dbReference type="ARBA" id="ARBA00022679"/>
    </source>
</evidence>
<sequence>MECLKDKFTGGVLLGGRYQTISPLNHGSFGMVFMAQDLMTNETVAIKCLTKRSAASDCDIDFAVDDQSEELVLHSRLAAHPNIVNLIDSFETESHIYIVLEYCGQGDLYEAIRTGRGPLETEHVRQFMLELVDAVDYIHAKGVYHRDIKPENVFLTQDGAMKLGDFGLATTDKWSYEMTVGSDRYMAPEQFDSAGAGYSPAEADIWAIGICLLNILFSRNPFTTPTEADPLFLDYSRDKQSLFDVFPSMSQDTYEVIVQCMNLDPKRRSLVGAREALLRVVSFTAQDEVFDDFCSAEKATVATANREPLRTPSIQSPQVEMGAFPWAKHLHTSPQSGRQLSVIPDDESYTEELFPKSEATSDWCSASTQTPMSSMADSHLGMSMKSLAIKPSRPTKASRVAGSLPITMAKPITLSMSTVFGRGKEQVSKSWSDMWDEDEEEEEEEEQEQQKQVEALQELNSRTWSQESKEETVIAEEHEPFPASDVHDIKGDIDDDFVADDFFFQAAPAVKPHVSLAPRYSPPPKRSPLDKWAVLGERRRGQPATTLDSFKSLDSKPRRHFGFGYKSYEAGVWDHSNYQHKLGNNNIIHINNHNNNNKQLNHHHHQERVKECPWNKGRDWTWRRDKRGDLGDVEWVGGW</sequence>
<feature type="compositionally biased region" description="Acidic residues" evidence="14">
    <location>
        <begin position="434"/>
        <end position="447"/>
    </location>
</feature>
<name>A0A9P8W9A5_9HYPO</name>
<dbReference type="EMBL" id="JAGPYM010000006">
    <property type="protein sequence ID" value="KAH6893577.1"/>
    <property type="molecule type" value="Genomic_DNA"/>
</dbReference>
<dbReference type="PROSITE" id="PS50011">
    <property type="entry name" value="PROTEIN_KINASE_DOM"/>
    <property type="match status" value="1"/>
</dbReference>
<evidence type="ECO:0000256" key="12">
    <source>
        <dbReference type="ARBA" id="ARBA00047899"/>
    </source>
</evidence>
<dbReference type="GO" id="GO:0004674">
    <property type="term" value="F:protein serine/threonine kinase activity"/>
    <property type="evidence" value="ECO:0007669"/>
    <property type="project" value="UniProtKB-KW"/>
</dbReference>
<dbReference type="InterPro" id="IPR008271">
    <property type="entry name" value="Ser/Thr_kinase_AS"/>
</dbReference>
<dbReference type="EC" id="2.7.11.1" evidence="2"/>
<protein>
    <recommendedName>
        <fullName evidence="2">non-specific serine/threonine protein kinase</fullName>
        <ecNumber evidence="2">2.7.11.1</ecNumber>
    </recommendedName>
    <alternativeName>
        <fullName evidence="11">Autophagy-related protein 1</fullName>
    </alternativeName>
</protein>
<feature type="compositionally biased region" description="Basic and acidic residues" evidence="14">
    <location>
        <begin position="467"/>
        <end position="486"/>
    </location>
</feature>
<dbReference type="Pfam" id="PF00069">
    <property type="entry name" value="Pkinase"/>
    <property type="match status" value="1"/>
</dbReference>
<dbReference type="Proteomes" id="UP000777438">
    <property type="component" value="Unassembled WGS sequence"/>
</dbReference>
<keyword evidence="3" id="KW-0813">Transport</keyword>
<comment type="catalytic activity">
    <reaction evidence="12">
        <text>L-threonyl-[protein] + ATP = O-phospho-L-threonyl-[protein] + ADP + H(+)</text>
        <dbReference type="Rhea" id="RHEA:46608"/>
        <dbReference type="Rhea" id="RHEA-COMP:11060"/>
        <dbReference type="Rhea" id="RHEA-COMP:11605"/>
        <dbReference type="ChEBI" id="CHEBI:15378"/>
        <dbReference type="ChEBI" id="CHEBI:30013"/>
        <dbReference type="ChEBI" id="CHEBI:30616"/>
        <dbReference type="ChEBI" id="CHEBI:61977"/>
        <dbReference type="ChEBI" id="CHEBI:456216"/>
        <dbReference type="EC" id="2.7.11.1"/>
    </reaction>
</comment>
<dbReference type="GO" id="GO:0005524">
    <property type="term" value="F:ATP binding"/>
    <property type="evidence" value="ECO:0007669"/>
    <property type="project" value="UniProtKB-KW"/>
</dbReference>
<feature type="domain" description="Protein kinase" evidence="15">
    <location>
        <begin position="18"/>
        <end position="278"/>
    </location>
</feature>
<dbReference type="GO" id="GO:0005776">
    <property type="term" value="C:autophagosome"/>
    <property type="evidence" value="ECO:0007669"/>
    <property type="project" value="TreeGrafter"/>
</dbReference>
<dbReference type="CDD" id="cd13993">
    <property type="entry name" value="STKc_Pat1_like"/>
    <property type="match status" value="1"/>
</dbReference>
<dbReference type="OrthoDB" id="4062651at2759"/>
<feature type="region of interest" description="Disordered" evidence="14">
    <location>
        <begin position="425"/>
        <end position="486"/>
    </location>
</feature>
<accession>A0A9P8W9A5</accession>
<keyword evidence="9" id="KW-0653">Protein transport</keyword>
<evidence type="ECO:0000256" key="9">
    <source>
        <dbReference type="ARBA" id="ARBA00022927"/>
    </source>
</evidence>
<evidence type="ECO:0000259" key="15">
    <source>
        <dbReference type="PROSITE" id="PS50011"/>
    </source>
</evidence>
<keyword evidence="6" id="KW-0547">Nucleotide-binding</keyword>
<dbReference type="GO" id="GO:0005829">
    <property type="term" value="C:cytosol"/>
    <property type="evidence" value="ECO:0007669"/>
    <property type="project" value="TreeGrafter"/>
</dbReference>
<dbReference type="FunFam" id="1.10.510.10:FF:000693">
    <property type="entry name" value="Serine/threonine protein kinase, putative"/>
    <property type="match status" value="1"/>
</dbReference>
<evidence type="ECO:0000313" key="16">
    <source>
        <dbReference type="EMBL" id="KAH6893577.1"/>
    </source>
</evidence>
<organism evidence="16 17">
    <name type="scientific">Thelonectria olida</name>
    <dbReference type="NCBI Taxonomy" id="1576542"/>
    <lineage>
        <taxon>Eukaryota</taxon>
        <taxon>Fungi</taxon>
        <taxon>Dikarya</taxon>
        <taxon>Ascomycota</taxon>
        <taxon>Pezizomycotina</taxon>
        <taxon>Sordariomycetes</taxon>
        <taxon>Hypocreomycetidae</taxon>
        <taxon>Hypocreales</taxon>
        <taxon>Nectriaceae</taxon>
        <taxon>Thelonectria</taxon>
    </lineage>
</organism>
<dbReference type="Gene3D" id="1.10.510.10">
    <property type="entry name" value="Transferase(Phosphotransferase) domain 1"/>
    <property type="match status" value="1"/>
</dbReference>
<dbReference type="SUPFAM" id="SSF56112">
    <property type="entry name" value="Protein kinase-like (PK-like)"/>
    <property type="match status" value="1"/>
</dbReference>
<gene>
    <name evidence="16" type="ORF">B0T10DRAFT_400287</name>
</gene>
<keyword evidence="8" id="KW-0067">ATP-binding</keyword>
<evidence type="ECO:0000256" key="11">
    <source>
        <dbReference type="ARBA" id="ARBA00030237"/>
    </source>
</evidence>
<reference evidence="16 17" key="1">
    <citation type="journal article" date="2021" name="Nat. Commun.">
        <title>Genetic determinants of endophytism in the Arabidopsis root mycobiome.</title>
        <authorList>
            <person name="Mesny F."/>
            <person name="Miyauchi S."/>
            <person name="Thiergart T."/>
            <person name="Pickel B."/>
            <person name="Atanasova L."/>
            <person name="Karlsson M."/>
            <person name="Huettel B."/>
            <person name="Barry K.W."/>
            <person name="Haridas S."/>
            <person name="Chen C."/>
            <person name="Bauer D."/>
            <person name="Andreopoulos W."/>
            <person name="Pangilinan J."/>
            <person name="LaButti K."/>
            <person name="Riley R."/>
            <person name="Lipzen A."/>
            <person name="Clum A."/>
            <person name="Drula E."/>
            <person name="Henrissat B."/>
            <person name="Kohler A."/>
            <person name="Grigoriev I.V."/>
            <person name="Martin F.M."/>
            <person name="Hacquard S."/>
        </authorList>
    </citation>
    <scope>NUCLEOTIDE SEQUENCE [LARGE SCALE GENOMIC DNA]</scope>
    <source>
        <strain evidence="16 17">MPI-CAGE-CH-0241</strain>
    </source>
</reference>
<evidence type="ECO:0000256" key="8">
    <source>
        <dbReference type="ARBA" id="ARBA00022840"/>
    </source>
</evidence>
<dbReference type="PANTHER" id="PTHR24348">
    <property type="entry name" value="SERINE/THREONINE-PROTEIN KINASE UNC-51-RELATED"/>
    <property type="match status" value="1"/>
</dbReference>
<proteinExistence type="predicted"/>
<comment type="subcellular location">
    <subcellularLocation>
        <location evidence="1">Preautophagosomal structure membrane</location>
        <topology evidence="1">Peripheral membrane protein</topology>
    </subcellularLocation>
</comment>